<keyword evidence="2" id="KW-0812">Transmembrane</keyword>
<feature type="compositionally biased region" description="Basic and acidic residues" evidence="1">
    <location>
        <begin position="350"/>
        <end position="370"/>
    </location>
</feature>
<comment type="caution">
    <text evidence="3">The sequence shown here is derived from an EMBL/GenBank/DDBJ whole genome shotgun (WGS) entry which is preliminary data.</text>
</comment>
<feature type="region of interest" description="Disordered" evidence="1">
    <location>
        <begin position="1"/>
        <end position="41"/>
    </location>
</feature>
<feature type="compositionally biased region" description="Basic and acidic residues" evidence="1">
    <location>
        <begin position="383"/>
        <end position="392"/>
    </location>
</feature>
<keyword evidence="2" id="KW-0472">Membrane</keyword>
<proteinExistence type="predicted"/>
<feature type="compositionally biased region" description="Low complexity" evidence="1">
    <location>
        <begin position="320"/>
        <end position="348"/>
    </location>
</feature>
<keyword evidence="2" id="KW-1133">Transmembrane helix</keyword>
<sequence>MSNKLTKPKPQQNAEGKPRPATSPDAPNITVDNGHNDSDGDSIEQLGQFFDGLAEWKDAIYELGPEFNHIYNRLDGVEDKYNAALDRTSTIANTFFYICEDVVSECRNIADTSRPSEKEKTRAEEKIGTLANRCDRMAADCQECVDSFLRLGDELVSIQDELNGRIIVVERELKKKEAFDKRACAALVGAFFSFGTALVAIPLAISVVAPIAAFYFKNSADLHTKKLEQPSRELHNLKVLDEGINIGKERVETMVNWWDNIRTEVHALRNELVNGGLQWGSSPKMKTTTRQWKELVYRLKRHSENLDEVKSYQSSKQTMSSQRRSLSVSSGKSSRSNSSKVSVNSSNSQRYEETKSRSVQTPDRERERGRRDGHHRHGGNTSDKNKLTIEWG</sequence>
<organism evidence="3 4">
    <name type="scientific">Phellinidium pouzarii</name>
    <dbReference type="NCBI Taxonomy" id="167371"/>
    <lineage>
        <taxon>Eukaryota</taxon>
        <taxon>Fungi</taxon>
        <taxon>Dikarya</taxon>
        <taxon>Basidiomycota</taxon>
        <taxon>Agaricomycotina</taxon>
        <taxon>Agaricomycetes</taxon>
        <taxon>Hymenochaetales</taxon>
        <taxon>Hymenochaetaceae</taxon>
        <taxon>Phellinidium</taxon>
    </lineage>
</organism>
<dbReference type="Proteomes" id="UP000308199">
    <property type="component" value="Unassembled WGS sequence"/>
</dbReference>
<gene>
    <name evidence="3" type="ORF">EW145_g6436</name>
</gene>
<reference evidence="3 4" key="1">
    <citation type="submission" date="2019-02" db="EMBL/GenBank/DDBJ databases">
        <title>Genome sequencing of the rare red list fungi Phellinidium pouzarii.</title>
        <authorList>
            <person name="Buettner E."/>
            <person name="Kellner H."/>
        </authorList>
    </citation>
    <scope>NUCLEOTIDE SEQUENCE [LARGE SCALE GENOMIC DNA]</scope>
    <source>
        <strain evidence="3 4">DSM 108285</strain>
    </source>
</reference>
<evidence type="ECO:0000256" key="1">
    <source>
        <dbReference type="SAM" id="MobiDB-lite"/>
    </source>
</evidence>
<dbReference type="SUPFAM" id="SSF58100">
    <property type="entry name" value="Bacterial hemolysins"/>
    <property type="match status" value="1"/>
</dbReference>
<dbReference type="EMBL" id="SGPK01000484">
    <property type="protein sequence ID" value="THH03215.1"/>
    <property type="molecule type" value="Genomic_DNA"/>
</dbReference>
<keyword evidence="4" id="KW-1185">Reference proteome</keyword>
<name>A0A4S4KWU3_9AGAM</name>
<feature type="transmembrane region" description="Helical" evidence="2">
    <location>
        <begin position="183"/>
        <end position="216"/>
    </location>
</feature>
<dbReference type="OrthoDB" id="10666804at2759"/>
<feature type="compositionally biased region" description="Polar residues" evidence="1">
    <location>
        <begin position="1"/>
        <end position="14"/>
    </location>
</feature>
<evidence type="ECO:0000313" key="4">
    <source>
        <dbReference type="Proteomes" id="UP000308199"/>
    </source>
</evidence>
<evidence type="ECO:0000313" key="3">
    <source>
        <dbReference type="EMBL" id="THH03215.1"/>
    </source>
</evidence>
<accession>A0A4S4KWU3</accession>
<protein>
    <submittedName>
        <fullName evidence="3">Uncharacterized protein</fullName>
    </submittedName>
</protein>
<evidence type="ECO:0000256" key="2">
    <source>
        <dbReference type="SAM" id="Phobius"/>
    </source>
</evidence>
<dbReference type="AlphaFoldDB" id="A0A4S4KWU3"/>
<feature type="region of interest" description="Disordered" evidence="1">
    <location>
        <begin position="307"/>
        <end position="392"/>
    </location>
</feature>